<evidence type="ECO:0000256" key="7">
    <source>
        <dbReference type="ARBA" id="ARBA00023065"/>
    </source>
</evidence>
<gene>
    <name evidence="15" type="ORF">DQQ10_13685</name>
</gene>
<dbReference type="PANTHER" id="PTHR32552:SF81">
    <property type="entry name" value="TONB-DEPENDENT OUTER MEMBRANE RECEPTOR"/>
    <property type="match status" value="1"/>
</dbReference>
<dbReference type="GO" id="GO:0006826">
    <property type="term" value="P:iron ion transport"/>
    <property type="evidence" value="ECO:0007669"/>
    <property type="project" value="UniProtKB-KW"/>
</dbReference>
<evidence type="ECO:0000259" key="13">
    <source>
        <dbReference type="Pfam" id="PF00593"/>
    </source>
</evidence>
<dbReference type="Gene3D" id="2.60.40.1120">
    <property type="entry name" value="Carboxypeptidase-like, regulatory domain"/>
    <property type="match status" value="1"/>
</dbReference>
<dbReference type="Pfam" id="PF07715">
    <property type="entry name" value="Plug"/>
    <property type="match status" value="1"/>
</dbReference>
<dbReference type="InterPro" id="IPR036942">
    <property type="entry name" value="Beta-barrel_TonB_sf"/>
</dbReference>
<organism evidence="15 16">
    <name type="scientific">Pseudochryseolinea flava</name>
    <dbReference type="NCBI Taxonomy" id="2059302"/>
    <lineage>
        <taxon>Bacteria</taxon>
        <taxon>Pseudomonadati</taxon>
        <taxon>Bacteroidota</taxon>
        <taxon>Cytophagia</taxon>
        <taxon>Cytophagales</taxon>
        <taxon>Fulvivirgaceae</taxon>
        <taxon>Pseudochryseolinea</taxon>
    </lineage>
</organism>
<evidence type="ECO:0000259" key="14">
    <source>
        <dbReference type="Pfam" id="PF07715"/>
    </source>
</evidence>
<dbReference type="PANTHER" id="PTHR32552">
    <property type="entry name" value="FERRICHROME IRON RECEPTOR-RELATED"/>
    <property type="match status" value="1"/>
</dbReference>
<evidence type="ECO:0000256" key="5">
    <source>
        <dbReference type="ARBA" id="ARBA00022692"/>
    </source>
</evidence>
<evidence type="ECO:0000256" key="4">
    <source>
        <dbReference type="ARBA" id="ARBA00022496"/>
    </source>
</evidence>
<dbReference type="SUPFAM" id="SSF56935">
    <property type="entry name" value="Porins"/>
    <property type="match status" value="1"/>
</dbReference>
<accession>A0A364Y1V0</accession>
<keyword evidence="5 11" id="KW-0812">Transmembrane</keyword>
<proteinExistence type="inferred from homology"/>
<feature type="domain" description="TonB-dependent receptor-like beta-barrel" evidence="13">
    <location>
        <begin position="339"/>
        <end position="747"/>
    </location>
</feature>
<keyword evidence="10 11" id="KW-0998">Cell outer membrane</keyword>
<dbReference type="InterPro" id="IPR039426">
    <property type="entry name" value="TonB-dep_rcpt-like"/>
</dbReference>
<dbReference type="InterPro" id="IPR012910">
    <property type="entry name" value="Plug_dom"/>
</dbReference>
<evidence type="ECO:0000256" key="2">
    <source>
        <dbReference type="ARBA" id="ARBA00022448"/>
    </source>
</evidence>
<evidence type="ECO:0000256" key="12">
    <source>
        <dbReference type="RuleBase" id="RU003357"/>
    </source>
</evidence>
<dbReference type="Proteomes" id="UP000251889">
    <property type="component" value="Unassembled WGS sequence"/>
</dbReference>
<dbReference type="GO" id="GO:0009279">
    <property type="term" value="C:cell outer membrane"/>
    <property type="evidence" value="ECO:0007669"/>
    <property type="project" value="UniProtKB-SubCell"/>
</dbReference>
<dbReference type="InterPro" id="IPR000531">
    <property type="entry name" value="Beta-barrel_TonB"/>
</dbReference>
<dbReference type="SUPFAM" id="SSF49464">
    <property type="entry name" value="Carboxypeptidase regulatory domain-like"/>
    <property type="match status" value="1"/>
</dbReference>
<protein>
    <recommendedName>
        <fullName evidence="17">TonB-dependent receptor</fullName>
    </recommendedName>
</protein>
<keyword evidence="7" id="KW-0406">Ion transport</keyword>
<dbReference type="Pfam" id="PF13715">
    <property type="entry name" value="CarbopepD_reg_2"/>
    <property type="match status" value="1"/>
</dbReference>
<dbReference type="OrthoDB" id="9775095at2"/>
<evidence type="ECO:0000256" key="8">
    <source>
        <dbReference type="ARBA" id="ARBA00023077"/>
    </source>
</evidence>
<dbReference type="Pfam" id="PF00593">
    <property type="entry name" value="TonB_dep_Rec_b-barrel"/>
    <property type="match status" value="1"/>
</dbReference>
<keyword evidence="2 11" id="KW-0813">Transport</keyword>
<keyword evidence="4" id="KW-0410">Iron transport</keyword>
<comment type="similarity">
    <text evidence="11 12">Belongs to the TonB-dependent receptor family.</text>
</comment>
<keyword evidence="9 11" id="KW-0472">Membrane</keyword>
<evidence type="ECO:0000256" key="1">
    <source>
        <dbReference type="ARBA" id="ARBA00004571"/>
    </source>
</evidence>
<evidence type="ECO:0000313" key="16">
    <source>
        <dbReference type="Proteomes" id="UP000251889"/>
    </source>
</evidence>
<keyword evidence="3 11" id="KW-1134">Transmembrane beta strand</keyword>
<evidence type="ECO:0000256" key="11">
    <source>
        <dbReference type="PROSITE-ProRule" id="PRU01360"/>
    </source>
</evidence>
<name>A0A364Y1V0_9BACT</name>
<feature type="domain" description="TonB-dependent receptor plug" evidence="14">
    <location>
        <begin position="140"/>
        <end position="243"/>
    </location>
</feature>
<dbReference type="AlphaFoldDB" id="A0A364Y1V0"/>
<evidence type="ECO:0000256" key="9">
    <source>
        <dbReference type="ARBA" id="ARBA00023136"/>
    </source>
</evidence>
<dbReference type="Gene3D" id="2.40.170.20">
    <property type="entry name" value="TonB-dependent receptor, beta-barrel domain"/>
    <property type="match status" value="1"/>
</dbReference>
<dbReference type="InterPro" id="IPR008969">
    <property type="entry name" value="CarboxyPept-like_regulatory"/>
</dbReference>
<dbReference type="CDD" id="cd01347">
    <property type="entry name" value="ligand_gated_channel"/>
    <property type="match status" value="1"/>
</dbReference>
<reference evidence="15 16" key="1">
    <citation type="submission" date="2018-06" db="EMBL/GenBank/DDBJ databases">
        <title>Chryseolinea flavus sp. nov., a member of the phylum Bacteroidetes isolated from soil.</title>
        <authorList>
            <person name="Li Y."/>
            <person name="Wang J."/>
        </authorList>
    </citation>
    <scope>NUCLEOTIDE SEQUENCE [LARGE SCALE GENOMIC DNA]</scope>
    <source>
        <strain evidence="15 16">SDU1-6</strain>
    </source>
</reference>
<evidence type="ECO:0000313" key="15">
    <source>
        <dbReference type="EMBL" id="RAW00637.1"/>
    </source>
</evidence>
<evidence type="ECO:0000256" key="3">
    <source>
        <dbReference type="ARBA" id="ARBA00022452"/>
    </source>
</evidence>
<keyword evidence="8 12" id="KW-0798">TonB box</keyword>
<comment type="subcellular location">
    <subcellularLocation>
        <location evidence="1 11">Cell outer membrane</location>
        <topology evidence="1 11">Multi-pass membrane protein</topology>
    </subcellularLocation>
</comment>
<evidence type="ECO:0008006" key="17">
    <source>
        <dbReference type="Google" id="ProtNLM"/>
    </source>
</evidence>
<keyword evidence="6" id="KW-0408">Iron</keyword>
<evidence type="ECO:0000256" key="10">
    <source>
        <dbReference type="ARBA" id="ARBA00023237"/>
    </source>
</evidence>
<sequence>MMETTPTLSIIAGSFKKMCRTEFMKTMKIKFLLVLLLVSNMVFAQSITGIIFSNDQKPVVGAFVRVLNTNQNTLSDSEGKFSLSLSNGKYTLAISAIGFAESNQLVTVQDNAEPVRITLTESVYQLDDVIVTAEKEETDVQKVPYSISAISSKKVNDYRLWNIKDITAIVPTLYSANPGDNRNVTSIRGITSTSYDPAVATYVDGVNQFSLDTYIAQLFDVERIEVLRGPQGTLYGRNAMGGVINIITKQPTNHGNAFAELSAGTHGQQRYALGVRTPLVKNKLFFSASGIFDKTDGFYTNTYNDSDFDKRKSLTGNYFMTWMINPAWSATWNVKHSNNRNDGSFPLVISTEEAFNNPFKLEQDAITELVDDVFNASMKINHSGERITFTSLTTYQSNYRYYRDPIDADFSGFPFMTIVNNYGRDWNNVKVATQEFKLASPVASSSPLKWTAGVYSFAQQAPVKQGYFVMGQGEPDVTESDNVGAAVYGQITYTVGKFDVIGGLRYDYEEREMNIVDTQKKSTSYGALSPKVGATFHVNDNSQLYAAYTRGFRTGGISLSSEDVLFEFNPEYSNNFELSFKNLLFDHKVTFNAAAFYVIVNDIQVPTLMQEGYTVTRNAGKLTSKGLEFEVNATPVKGLQIDYNVGLTDATYNDLKFAGKMEDTDVVFDWDGHRQVFTPNVTSMLAVQYNYVDTEDVRLFVRAEWVTIGKQYFDLGNQIKQSSYHLANARIGVAFNGFEASLWGRNIGDKHYISYAYDFGGIHLGNPANYGITVKKSFSF</sequence>
<dbReference type="EMBL" id="QMFY01000006">
    <property type="protein sequence ID" value="RAW00637.1"/>
    <property type="molecule type" value="Genomic_DNA"/>
</dbReference>
<keyword evidence="16" id="KW-1185">Reference proteome</keyword>
<comment type="caution">
    <text evidence="15">The sequence shown here is derived from an EMBL/GenBank/DDBJ whole genome shotgun (WGS) entry which is preliminary data.</text>
</comment>
<evidence type="ECO:0000256" key="6">
    <source>
        <dbReference type="ARBA" id="ARBA00023004"/>
    </source>
</evidence>
<dbReference type="PROSITE" id="PS52016">
    <property type="entry name" value="TONB_DEPENDENT_REC_3"/>
    <property type="match status" value="1"/>
</dbReference>